<feature type="compositionally biased region" description="Basic and acidic residues" evidence="1">
    <location>
        <begin position="131"/>
        <end position="140"/>
    </location>
</feature>
<sequence>MWKPVRRVNNDEHHHRVYTALVYDWGLIAGDNKIEKQKGKKCKKARSILWRWTSRAKRAKRTPDSRQPRENAAPKRRHRRRETVSRSPDRRASRDESSPGPLFAEKPFGRLFAGAPNTKQLHDQIFPQPPESKRPRDRLFPRPLTKRWRRRKPTEPIRGSNRARREELSSPAIKRPREKPAEPTQDPGRVRKEPARPSQDSGRARDVSFPAPVARRPRYRSSGAETSGDQTRPREKPTQPDPASGRRPEKEFVLPPAARGSRDSEFPPPPNAKLLREREFSRLHSRELSSRRYSERRQRQNRSRRSGRAKRPRQKHFSSSLEPRRSRRKAHSTLDSRRLDNDDLSQHRYKQRPRGGEFARHRDAEQSRRREAFSFVADSTQPPEKESSPSSPSKQTRDRAIASKSRHNRRRKQSSERALDAKRSAFEATREVSPNEEGETRLIVQIKEVKRRGCGTSNWVDTGSGEITNTLRIQTSGSTQRGRRARPPSPVRALRAGSKPPVNKSRGQRGTNLSTAPRAVARSYPGPLVESTSVSSGSEKDSEDEMIAELRRPPRKFTRPVPPPMPSVNDKRRPYCCCFM</sequence>
<evidence type="ECO:0000313" key="3">
    <source>
        <dbReference type="Proteomes" id="UP000192247"/>
    </source>
</evidence>
<feature type="compositionally biased region" description="Basic and acidic residues" evidence="1">
    <location>
        <begin position="354"/>
        <end position="372"/>
    </location>
</feature>
<evidence type="ECO:0000256" key="1">
    <source>
        <dbReference type="SAM" id="MobiDB-lite"/>
    </source>
</evidence>
<feature type="compositionally biased region" description="Basic and acidic residues" evidence="1">
    <location>
        <begin position="332"/>
        <end position="346"/>
    </location>
</feature>
<feature type="region of interest" description="Disordered" evidence="1">
    <location>
        <begin position="121"/>
        <end position="440"/>
    </location>
</feature>
<dbReference type="Proteomes" id="UP000192247">
    <property type="component" value="Unassembled WGS sequence"/>
</dbReference>
<organism evidence="2 3">
    <name type="scientific">Tropilaelaps mercedesae</name>
    <dbReference type="NCBI Taxonomy" id="418985"/>
    <lineage>
        <taxon>Eukaryota</taxon>
        <taxon>Metazoa</taxon>
        <taxon>Ecdysozoa</taxon>
        <taxon>Arthropoda</taxon>
        <taxon>Chelicerata</taxon>
        <taxon>Arachnida</taxon>
        <taxon>Acari</taxon>
        <taxon>Parasitiformes</taxon>
        <taxon>Mesostigmata</taxon>
        <taxon>Gamasina</taxon>
        <taxon>Dermanyssoidea</taxon>
        <taxon>Laelapidae</taxon>
        <taxon>Tropilaelaps</taxon>
    </lineage>
</organism>
<feature type="compositionally biased region" description="Basic and acidic residues" evidence="1">
    <location>
        <begin position="82"/>
        <end position="97"/>
    </location>
</feature>
<comment type="caution">
    <text evidence="2">The sequence shown here is derived from an EMBL/GenBank/DDBJ whole genome shotgun (WGS) entry which is preliminary data.</text>
</comment>
<keyword evidence="3" id="KW-1185">Reference proteome</keyword>
<dbReference type="AlphaFoldDB" id="A0A1V9WZ83"/>
<feature type="compositionally biased region" description="Basic and acidic residues" evidence="1">
    <location>
        <begin position="413"/>
        <end position="430"/>
    </location>
</feature>
<feature type="region of interest" description="Disordered" evidence="1">
    <location>
        <begin position="53"/>
        <end position="108"/>
    </location>
</feature>
<reference evidence="2 3" key="1">
    <citation type="journal article" date="2017" name="Gigascience">
        <title>Draft genome of the honey bee ectoparasitic mite, Tropilaelaps mercedesae, is shaped by the parasitic life history.</title>
        <authorList>
            <person name="Dong X."/>
            <person name="Armstrong S.D."/>
            <person name="Xia D."/>
            <person name="Makepeace B.L."/>
            <person name="Darby A.C."/>
            <person name="Kadowaki T."/>
        </authorList>
    </citation>
    <scope>NUCLEOTIDE SEQUENCE [LARGE SCALE GENOMIC DNA]</scope>
    <source>
        <strain evidence="2">Wuxi-XJTLU</strain>
    </source>
</reference>
<feature type="compositionally biased region" description="Basic and acidic residues" evidence="1">
    <location>
        <begin position="231"/>
        <end position="252"/>
    </location>
</feature>
<feature type="compositionally biased region" description="Basic and acidic residues" evidence="1">
    <location>
        <begin position="274"/>
        <end position="298"/>
    </location>
</feature>
<accession>A0A1V9WZ83</accession>
<proteinExistence type="predicted"/>
<feature type="region of interest" description="Disordered" evidence="1">
    <location>
        <begin position="455"/>
        <end position="570"/>
    </location>
</feature>
<name>A0A1V9WZ83_9ACAR</name>
<feature type="compositionally biased region" description="Basic residues" evidence="1">
    <location>
        <begin position="299"/>
        <end position="316"/>
    </location>
</feature>
<dbReference type="EMBL" id="MNPL01032536">
    <property type="protein sequence ID" value="OQR66426.1"/>
    <property type="molecule type" value="Genomic_DNA"/>
</dbReference>
<protein>
    <submittedName>
        <fullName evidence="2">Uncharacterized protein</fullName>
    </submittedName>
</protein>
<feature type="compositionally biased region" description="Basic and acidic residues" evidence="1">
    <location>
        <begin position="61"/>
        <end position="73"/>
    </location>
</feature>
<gene>
    <name evidence="2" type="ORF">BIW11_14168</name>
</gene>
<dbReference type="InParanoid" id="A0A1V9WZ83"/>
<evidence type="ECO:0000313" key="2">
    <source>
        <dbReference type="EMBL" id="OQR66426.1"/>
    </source>
</evidence>
<feature type="compositionally biased region" description="Polar residues" evidence="1">
    <location>
        <begin position="455"/>
        <end position="480"/>
    </location>
</feature>